<name>A0ABW3YIB0_9ACTN</name>
<evidence type="ECO:0000259" key="3">
    <source>
        <dbReference type="PROSITE" id="PS50943"/>
    </source>
</evidence>
<dbReference type="SMART" id="SM00530">
    <property type="entry name" value="HTH_XRE"/>
    <property type="match status" value="1"/>
</dbReference>
<feature type="repeat" description="TPR" evidence="1">
    <location>
        <begin position="136"/>
        <end position="169"/>
    </location>
</feature>
<reference evidence="5" key="1">
    <citation type="journal article" date="2019" name="Int. J. Syst. Evol. Microbiol.">
        <title>The Global Catalogue of Microorganisms (GCM) 10K type strain sequencing project: providing services to taxonomists for standard genome sequencing and annotation.</title>
        <authorList>
            <consortium name="The Broad Institute Genomics Platform"/>
            <consortium name="The Broad Institute Genome Sequencing Center for Infectious Disease"/>
            <person name="Wu L."/>
            <person name="Ma J."/>
        </authorList>
    </citation>
    <scope>NUCLEOTIDE SEQUENCE [LARGE SCALE GENOMIC DNA]</scope>
    <source>
        <strain evidence="5">JCM 31037</strain>
    </source>
</reference>
<dbReference type="PROSITE" id="PS50943">
    <property type="entry name" value="HTH_CROC1"/>
    <property type="match status" value="1"/>
</dbReference>
<dbReference type="SUPFAM" id="SSF47413">
    <property type="entry name" value="lambda repressor-like DNA-binding domains"/>
    <property type="match status" value="1"/>
</dbReference>
<dbReference type="Gene3D" id="1.25.40.10">
    <property type="entry name" value="Tetratricopeptide repeat domain"/>
    <property type="match status" value="2"/>
</dbReference>
<dbReference type="Gene3D" id="1.10.260.40">
    <property type="entry name" value="lambda repressor-like DNA-binding domains"/>
    <property type="match status" value="1"/>
</dbReference>
<feature type="region of interest" description="Disordered" evidence="2">
    <location>
        <begin position="1"/>
        <end position="25"/>
    </location>
</feature>
<keyword evidence="1" id="KW-0802">TPR repeat</keyword>
<dbReference type="PROSITE" id="PS50005">
    <property type="entry name" value="TPR"/>
    <property type="match status" value="1"/>
</dbReference>
<evidence type="ECO:0000313" key="4">
    <source>
        <dbReference type="EMBL" id="MFD1323166.1"/>
    </source>
</evidence>
<accession>A0ABW3YIB0</accession>
<dbReference type="InterPro" id="IPR019734">
    <property type="entry name" value="TPR_rpt"/>
</dbReference>
<comment type="caution">
    <text evidence="4">The sequence shown here is derived from an EMBL/GenBank/DDBJ whole genome shotgun (WGS) entry which is preliminary data.</text>
</comment>
<feature type="domain" description="HTH cro/C1-type" evidence="3">
    <location>
        <begin position="31"/>
        <end position="84"/>
    </location>
</feature>
<evidence type="ECO:0000256" key="1">
    <source>
        <dbReference type="PROSITE-ProRule" id="PRU00339"/>
    </source>
</evidence>
<proteinExistence type="predicted"/>
<dbReference type="EMBL" id="JBHTMP010000028">
    <property type="protein sequence ID" value="MFD1323166.1"/>
    <property type="molecule type" value="Genomic_DNA"/>
</dbReference>
<dbReference type="Proteomes" id="UP001597260">
    <property type="component" value="Unassembled WGS sequence"/>
</dbReference>
<dbReference type="Pfam" id="PF13560">
    <property type="entry name" value="HTH_31"/>
    <property type="match status" value="1"/>
</dbReference>
<organism evidence="4 5">
    <name type="scientific">Micromonospora sonneratiae</name>
    <dbReference type="NCBI Taxonomy" id="1184706"/>
    <lineage>
        <taxon>Bacteria</taxon>
        <taxon>Bacillati</taxon>
        <taxon>Actinomycetota</taxon>
        <taxon>Actinomycetes</taxon>
        <taxon>Micromonosporales</taxon>
        <taxon>Micromonosporaceae</taxon>
        <taxon>Micromonospora</taxon>
    </lineage>
</organism>
<evidence type="ECO:0000256" key="2">
    <source>
        <dbReference type="SAM" id="MobiDB-lite"/>
    </source>
</evidence>
<keyword evidence="5" id="KW-1185">Reference proteome</keyword>
<evidence type="ECO:0000313" key="5">
    <source>
        <dbReference type="Proteomes" id="UP001597260"/>
    </source>
</evidence>
<dbReference type="SUPFAM" id="SSF48452">
    <property type="entry name" value="TPR-like"/>
    <property type="match status" value="2"/>
</dbReference>
<dbReference type="InterPro" id="IPR010982">
    <property type="entry name" value="Lambda_DNA-bd_dom_sf"/>
</dbReference>
<dbReference type="RefSeq" id="WP_377572316.1">
    <property type="nucleotide sequence ID" value="NZ_JBHTMP010000028.1"/>
</dbReference>
<dbReference type="InterPro" id="IPR001387">
    <property type="entry name" value="Cro/C1-type_HTH"/>
</dbReference>
<dbReference type="CDD" id="cd00093">
    <property type="entry name" value="HTH_XRE"/>
    <property type="match status" value="1"/>
</dbReference>
<gene>
    <name evidence="4" type="ORF">ACFQ4H_18920</name>
</gene>
<sequence length="451" mass="48927">MTADMTAAPGVPAESEPPGPAAAPGSLGDRIRALRHDRGLTQRQLAEPRYTRAFLAAVESGIRVPTDSALQHIAARLGVDPDDLRHGRPPGIATKLASALTNARQRLFQGEVEEAARVGANGYELAGRYALPELRSQAAYLLGEVALQRGETSTAAAEFDRALDLLPAGRPDLRAAVVARQAYCRFVGGETMAAVAMLEDELRAVRAAPVTDPDAEVRLLSMLMYIFLELDWRNRARQLEREACPLLPHVVNQEWVARFYSTAAQLRQADTELVESERLLSEAARIYSDLGLTRQIGVCHWARGFVLRRVGRPVDAAVEFERARALLRAVGAVQDYAGATLELAEARRLAGALAEAEALANESARICRTSHHMEGMAEADRLLGRVAAARGDTATAECLLHRAANRYEQAGMTAELVVTCRELGELLVTAGRPTDAMAAFRQGLLMAERLD</sequence>
<protein>
    <submittedName>
        <fullName evidence="4">Helix-turn-helix domain-containing protein</fullName>
    </submittedName>
</protein>
<dbReference type="InterPro" id="IPR011990">
    <property type="entry name" value="TPR-like_helical_dom_sf"/>
</dbReference>